<evidence type="ECO:0000313" key="10">
    <source>
        <dbReference type="Proteomes" id="UP000500806"/>
    </source>
</evidence>
<keyword evidence="7" id="KW-0732">Signal</keyword>
<name>A0A6M9PWH7_9BURK</name>
<dbReference type="PANTHER" id="PTHR22726:SF1">
    <property type="entry name" value="METALLOENDOPEPTIDASE OMA1, MITOCHONDRIAL"/>
    <property type="match status" value="1"/>
</dbReference>
<feature type="domain" description="Peptidase M48" evidence="8">
    <location>
        <begin position="151"/>
        <end position="325"/>
    </location>
</feature>
<dbReference type="Proteomes" id="UP000500806">
    <property type="component" value="Chromosome"/>
</dbReference>
<dbReference type="GO" id="GO:0004222">
    <property type="term" value="F:metalloendopeptidase activity"/>
    <property type="evidence" value="ECO:0007669"/>
    <property type="project" value="InterPro"/>
</dbReference>
<dbReference type="KEGG" id="pani:DCO16_09800"/>
<dbReference type="CDD" id="cd07333">
    <property type="entry name" value="M48C_bepA_like"/>
    <property type="match status" value="1"/>
</dbReference>
<evidence type="ECO:0000256" key="5">
    <source>
        <dbReference type="ARBA" id="ARBA00022833"/>
    </source>
</evidence>
<dbReference type="InterPro" id="IPR001915">
    <property type="entry name" value="Peptidase_M48"/>
</dbReference>
<evidence type="ECO:0000313" key="9">
    <source>
        <dbReference type="EMBL" id="QKM63307.1"/>
    </source>
</evidence>
<sequence>MEVIKTTEKTPIFRRIVACQLILSLAWPSAGFVYAAGTASSPIVGDVSVKGDSAALQNLGRAVQSPDARSANLPARNAPLVQPTFILPDMGDPGGDSLSRVDEKKYGEMIMRQIRSDPDYSNDLPIYDFLNQMEQRLLQAAKRLQLGGANEQGSGAYNFEVFAVKDSSINAFALPGGFIGFHTGLLVSAESDSEVASVMGHETGHVLQRHLARQMDKQTTNMMIALAGILLGALAASRNPGAASGLMQGGQAVAVNNQLSYSRDAEREADRIGFQILAESGYDVNGAPGFFQRLQKATGVMDKGVPSYVRTHPLTTDRIADMQDRVRNIPNRTVSTAIEFYFIKARARMEQSGSSSGMFDLRNTFESLSKNANPGKQMEGLYGLALIAQKQGKIDQATTYLQQARNLANGANKPGSPIQSQSLSLDITSSELALAKGRNEEALQLAQTTLRAYPQSYAAGAAMINAYLKLGRTNDAITWLKARTRAQPGEVVWWGMLSNAYEQAKNIPMRHYALGEKYALEGAWPSAIEQLKIARSAGTVDFYQGSSIDARLREMQKQYQEELKEQGRG</sequence>
<dbReference type="InterPro" id="IPR051156">
    <property type="entry name" value="Mito/Outer_Membr_Metalloprot"/>
</dbReference>
<evidence type="ECO:0000256" key="3">
    <source>
        <dbReference type="ARBA" id="ARBA00022723"/>
    </source>
</evidence>
<evidence type="ECO:0000256" key="1">
    <source>
        <dbReference type="ARBA" id="ARBA00001947"/>
    </source>
</evidence>
<accession>A0A6M9PWH7</accession>
<dbReference type="Gene3D" id="3.30.2010.10">
    <property type="entry name" value="Metalloproteases ('zincins'), catalytic domain"/>
    <property type="match status" value="1"/>
</dbReference>
<gene>
    <name evidence="9" type="ORF">DCO16_09800</name>
</gene>
<dbReference type="Gene3D" id="1.25.40.10">
    <property type="entry name" value="Tetratricopeptide repeat domain"/>
    <property type="match status" value="1"/>
</dbReference>
<protein>
    <submittedName>
        <fullName evidence="9">Peptidase M48</fullName>
    </submittedName>
</protein>
<keyword evidence="5" id="KW-0862">Zinc</keyword>
<evidence type="ECO:0000256" key="7">
    <source>
        <dbReference type="SAM" id="SignalP"/>
    </source>
</evidence>
<dbReference type="InterPro" id="IPR011990">
    <property type="entry name" value="TPR-like_helical_dom_sf"/>
</dbReference>
<evidence type="ECO:0000256" key="6">
    <source>
        <dbReference type="ARBA" id="ARBA00023049"/>
    </source>
</evidence>
<feature type="signal peptide" evidence="7">
    <location>
        <begin position="1"/>
        <end position="35"/>
    </location>
</feature>
<keyword evidence="3" id="KW-0479">Metal-binding</keyword>
<dbReference type="Pfam" id="PF14559">
    <property type="entry name" value="TPR_19"/>
    <property type="match status" value="1"/>
</dbReference>
<evidence type="ECO:0000256" key="2">
    <source>
        <dbReference type="ARBA" id="ARBA00022670"/>
    </source>
</evidence>
<dbReference type="GO" id="GO:0046872">
    <property type="term" value="F:metal ion binding"/>
    <property type="evidence" value="ECO:0007669"/>
    <property type="project" value="UniProtKB-KW"/>
</dbReference>
<feature type="chain" id="PRO_5026965068" evidence="7">
    <location>
        <begin position="36"/>
        <end position="569"/>
    </location>
</feature>
<dbReference type="GO" id="GO:0051603">
    <property type="term" value="P:proteolysis involved in protein catabolic process"/>
    <property type="evidence" value="ECO:0007669"/>
    <property type="project" value="TreeGrafter"/>
</dbReference>
<dbReference type="PANTHER" id="PTHR22726">
    <property type="entry name" value="METALLOENDOPEPTIDASE OMA1"/>
    <property type="match status" value="1"/>
</dbReference>
<keyword evidence="2" id="KW-0645">Protease</keyword>
<keyword evidence="10" id="KW-1185">Reference proteome</keyword>
<keyword evidence="6" id="KW-0482">Metalloprotease</keyword>
<dbReference type="EMBL" id="CP028941">
    <property type="protein sequence ID" value="QKM63307.1"/>
    <property type="molecule type" value="Genomic_DNA"/>
</dbReference>
<dbReference type="AlphaFoldDB" id="A0A6M9PWH7"/>
<proteinExistence type="predicted"/>
<dbReference type="SUPFAM" id="SSF48452">
    <property type="entry name" value="TPR-like"/>
    <property type="match status" value="1"/>
</dbReference>
<keyword evidence="4" id="KW-0378">Hydrolase</keyword>
<dbReference type="RefSeq" id="WP_173943472.1">
    <property type="nucleotide sequence ID" value="NZ_CBCSCD010000002.1"/>
</dbReference>
<organism evidence="9 10">
    <name type="scientific">Polynucleobacter antarcticus</name>
    <dbReference type="NCBI Taxonomy" id="1743162"/>
    <lineage>
        <taxon>Bacteria</taxon>
        <taxon>Pseudomonadati</taxon>
        <taxon>Pseudomonadota</taxon>
        <taxon>Betaproteobacteria</taxon>
        <taxon>Burkholderiales</taxon>
        <taxon>Burkholderiaceae</taxon>
        <taxon>Polynucleobacter</taxon>
    </lineage>
</organism>
<reference evidence="9 10" key="1">
    <citation type="submission" date="2018-04" db="EMBL/GenBank/DDBJ databases">
        <title>Polynucleobacter sp. LimPoW16 genome.</title>
        <authorList>
            <person name="Hahn M.W."/>
        </authorList>
    </citation>
    <scope>NUCLEOTIDE SEQUENCE [LARGE SCALE GENOMIC DNA]</scope>
    <source>
        <strain evidence="9 10">LimPoW16</strain>
    </source>
</reference>
<dbReference type="Pfam" id="PF01435">
    <property type="entry name" value="Peptidase_M48"/>
    <property type="match status" value="1"/>
</dbReference>
<evidence type="ECO:0000259" key="8">
    <source>
        <dbReference type="Pfam" id="PF01435"/>
    </source>
</evidence>
<comment type="cofactor">
    <cofactor evidence="1">
        <name>Zn(2+)</name>
        <dbReference type="ChEBI" id="CHEBI:29105"/>
    </cofactor>
</comment>
<evidence type="ECO:0000256" key="4">
    <source>
        <dbReference type="ARBA" id="ARBA00022801"/>
    </source>
</evidence>
<dbReference type="GO" id="GO:0016020">
    <property type="term" value="C:membrane"/>
    <property type="evidence" value="ECO:0007669"/>
    <property type="project" value="TreeGrafter"/>
</dbReference>